<dbReference type="CDD" id="cd06828">
    <property type="entry name" value="PLPDE_III_DapDC"/>
    <property type="match status" value="1"/>
</dbReference>
<dbReference type="EMBL" id="VSSQ01000063">
    <property type="protein sequence ID" value="MPL72009.1"/>
    <property type="molecule type" value="Genomic_DNA"/>
</dbReference>
<accession>A0A644TZC3</accession>
<dbReference type="PROSITE" id="PS00878">
    <property type="entry name" value="ODR_DC_2_1"/>
    <property type="match status" value="1"/>
</dbReference>
<dbReference type="PANTHER" id="PTHR43727:SF2">
    <property type="entry name" value="GROUP IV DECARBOXYLASE"/>
    <property type="match status" value="1"/>
</dbReference>
<evidence type="ECO:0000256" key="4">
    <source>
        <dbReference type="ARBA" id="ARBA00023239"/>
    </source>
</evidence>
<sequence>MILDKVDGMDLNLKINDKGHADIGGADTLELAEEYGTPLYVIDENRIRDNYKRVYNAFTKYYSDFKILYACKANTNLSVMRILEEEGSCIDAVSPGEVFTSLKTGFSPERILFTGNNVTNDELKYIDETGVRINLDSISQLKRLAEIVNPEGYKISFRVNPMVGAGHHEHCITGGEMSKFGIKESEAVEVYNLAKDMGFEPIGMHTHIGSGILDPEPFKLATTVLMDIAGKVSQEADIDFEFLDLGGGLGIPYEVDENLLDIDPFAEEITGIFKSKLSEYGMDGIKQPAMYIEPGRYLVGDTTVLLTRVNTVKESYRKFIGVDSGFNTLLRPAMYGSYHHIVVANKANETSENGAEIEKVDVAGNVCESGDLFARDRPLPVIEEGDLLSIMNAGAYSFSMASQYNSRPRPAEILVNNGESEVIRERETYDDLFRNQILPERLKK</sequence>
<comment type="caution">
    <text evidence="6">The sequence shown here is derived from an EMBL/GenBank/DDBJ whole genome shotgun (WGS) entry which is preliminary data.</text>
</comment>
<dbReference type="AlphaFoldDB" id="A0A644TZC3"/>
<dbReference type="PANTHER" id="PTHR43727">
    <property type="entry name" value="DIAMINOPIMELATE DECARBOXYLASE"/>
    <property type="match status" value="1"/>
</dbReference>
<name>A0A644TZC3_9ZZZZ</name>
<organism evidence="6">
    <name type="scientific">bioreactor metagenome</name>
    <dbReference type="NCBI Taxonomy" id="1076179"/>
    <lineage>
        <taxon>unclassified sequences</taxon>
        <taxon>metagenomes</taxon>
        <taxon>ecological metagenomes</taxon>
    </lineage>
</organism>
<reference evidence="6" key="1">
    <citation type="submission" date="2019-08" db="EMBL/GenBank/DDBJ databases">
        <authorList>
            <person name="Kucharzyk K."/>
            <person name="Murdoch R.W."/>
            <person name="Higgins S."/>
            <person name="Loffler F."/>
        </authorList>
    </citation>
    <scope>NUCLEOTIDE SEQUENCE</scope>
</reference>
<evidence type="ECO:0000256" key="3">
    <source>
        <dbReference type="ARBA" id="ARBA00022898"/>
    </source>
</evidence>
<dbReference type="EC" id="4.1.1.20" evidence="6"/>
<dbReference type="SUPFAM" id="SSF51419">
    <property type="entry name" value="PLP-binding barrel"/>
    <property type="match status" value="1"/>
</dbReference>
<dbReference type="SUPFAM" id="SSF50621">
    <property type="entry name" value="Alanine racemase C-terminal domain-like"/>
    <property type="match status" value="1"/>
</dbReference>
<evidence type="ECO:0000259" key="5">
    <source>
        <dbReference type="Pfam" id="PF02784"/>
    </source>
</evidence>
<dbReference type="PRINTS" id="PR01179">
    <property type="entry name" value="ODADCRBXLASE"/>
</dbReference>
<dbReference type="Gene3D" id="3.20.20.10">
    <property type="entry name" value="Alanine racemase"/>
    <property type="match status" value="1"/>
</dbReference>
<dbReference type="InterPro" id="IPR002986">
    <property type="entry name" value="DAP_deCOOHase_LysA"/>
</dbReference>
<dbReference type="HAMAP" id="MF_02120">
    <property type="entry name" value="LysA"/>
    <property type="match status" value="1"/>
</dbReference>
<dbReference type="Pfam" id="PF02784">
    <property type="entry name" value="Orn_Arg_deC_N"/>
    <property type="match status" value="1"/>
</dbReference>
<evidence type="ECO:0000256" key="2">
    <source>
        <dbReference type="ARBA" id="ARBA00022793"/>
    </source>
</evidence>
<protein>
    <submittedName>
        <fullName evidence="6">Diaminopimelate decarboxylase</fullName>
        <ecNumber evidence="6">4.1.1.20</ecNumber>
    </submittedName>
</protein>
<dbReference type="InterPro" id="IPR000183">
    <property type="entry name" value="Orn/DAP/Arg_de-COase"/>
</dbReference>
<proteinExistence type="inferred from homology"/>
<keyword evidence="2" id="KW-0210">Decarboxylase</keyword>
<dbReference type="FunFam" id="3.20.20.10:FF:000003">
    <property type="entry name" value="Diaminopimelate decarboxylase"/>
    <property type="match status" value="1"/>
</dbReference>
<dbReference type="GO" id="GO:0008836">
    <property type="term" value="F:diaminopimelate decarboxylase activity"/>
    <property type="evidence" value="ECO:0007669"/>
    <property type="project" value="UniProtKB-EC"/>
</dbReference>
<dbReference type="Gene3D" id="2.40.37.10">
    <property type="entry name" value="Lyase, Ornithine Decarboxylase, Chain A, domain 1"/>
    <property type="match status" value="1"/>
</dbReference>
<dbReference type="InterPro" id="IPR009006">
    <property type="entry name" value="Ala_racemase/Decarboxylase_C"/>
</dbReference>
<dbReference type="InterPro" id="IPR029066">
    <property type="entry name" value="PLP-binding_barrel"/>
</dbReference>
<dbReference type="NCBIfam" id="TIGR01048">
    <property type="entry name" value="lysA"/>
    <property type="match status" value="1"/>
</dbReference>
<dbReference type="GO" id="GO:0009089">
    <property type="term" value="P:lysine biosynthetic process via diaminopimelate"/>
    <property type="evidence" value="ECO:0007669"/>
    <property type="project" value="InterPro"/>
</dbReference>
<evidence type="ECO:0000256" key="1">
    <source>
        <dbReference type="ARBA" id="ARBA00001933"/>
    </source>
</evidence>
<dbReference type="InterPro" id="IPR022653">
    <property type="entry name" value="De-COase2_pyr-phos_BS"/>
</dbReference>
<gene>
    <name evidence="6" type="primary">lysA_7</name>
    <name evidence="6" type="ORF">SDC9_17788</name>
</gene>
<feature type="domain" description="Orn/DAP/Arg decarboxylase 2 N-terminal" evidence="5">
    <location>
        <begin position="52"/>
        <end position="299"/>
    </location>
</feature>
<dbReference type="PRINTS" id="PR01181">
    <property type="entry name" value="DAPDCRBXLASE"/>
</dbReference>
<comment type="cofactor">
    <cofactor evidence="1">
        <name>pyridoxal 5'-phosphate</name>
        <dbReference type="ChEBI" id="CHEBI:597326"/>
    </cofactor>
</comment>
<keyword evidence="3" id="KW-0663">Pyridoxal phosphate</keyword>
<evidence type="ECO:0000313" key="6">
    <source>
        <dbReference type="EMBL" id="MPL72009.1"/>
    </source>
</evidence>
<dbReference type="InterPro" id="IPR022644">
    <property type="entry name" value="De-COase2_N"/>
</dbReference>
<keyword evidence="4 6" id="KW-0456">Lyase</keyword>